<reference evidence="3" key="1">
    <citation type="submission" date="2023-01" db="EMBL/GenBank/DDBJ databases">
        <title>Key to firefly adult light organ development and bioluminescence: homeobox transcription factors regulate luciferase expression and transportation to peroxisome.</title>
        <authorList>
            <person name="Fu X."/>
        </authorList>
    </citation>
    <scope>NUCLEOTIDE SEQUENCE [LARGE SCALE GENOMIC DNA]</scope>
</reference>
<evidence type="ECO:0008006" key="4">
    <source>
        <dbReference type="Google" id="ProtNLM"/>
    </source>
</evidence>
<dbReference type="Pfam" id="PF00022">
    <property type="entry name" value="Actin"/>
    <property type="match status" value="1"/>
</dbReference>
<dbReference type="SMART" id="SM00268">
    <property type="entry name" value="ACTIN"/>
    <property type="match status" value="1"/>
</dbReference>
<evidence type="ECO:0000256" key="1">
    <source>
        <dbReference type="RuleBase" id="RU000487"/>
    </source>
</evidence>
<protein>
    <recommendedName>
        <fullName evidence="4">Actin</fullName>
    </recommendedName>
</protein>
<dbReference type="PANTHER" id="PTHR11937">
    <property type="entry name" value="ACTIN"/>
    <property type="match status" value="1"/>
</dbReference>
<dbReference type="EMBL" id="JARPUR010000006">
    <property type="protein sequence ID" value="KAK4874457.1"/>
    <property type="molecule type" value="Genomic_DNA"/>
</dbReference>
<gene>
    <name evidence="2" type="ORF">RN001_013817</name>
</gene>
<evidence type="ECO:0000313" key="3">
    <source>
        <dbReference type="Proteomes" id="UP001353858"/>
    </source>
</evidence>
<dbReference type="SUPFAM" id="SSF53067">
    <property type="entry name" value="Actin-like ATPase domain"/>
    <property type="match status" value="2"/>
</dbReference>
<comment type="similarity">
    <text evidence="1">Belongs to the actin family.</text>
</comment>
<proteinExistence type="inferred from homology"/>
<comment type="caution">
    <text evidence="2">The sequence shown here is derived from an EMBL/GenBank/DDBJ whole genome shotgun (WGS) entry which is preliminary data.</text>
</comment>
<accession>A0AAN7SCK1</accession>
<dbReference type="InterPro" id="IPR004000">
    <property type="entry name" value="Actin"/>
</dbReference>
<dbReference type="Gene3D" id="3.90.640.10">
    <property type="entry name" value="Actin, Chain A, domain 4"/>
    <property type="match status" value="1"/>
</dbReference>
<dbReference type="AlphaFoldDB" id="A0AAN7SCK1"/>
<sequence length="340" mass="38324">MTEESKPAVILDHGTLTTRAGLSDSDDPILFSSETKSLLRPIGGGLIYNFTAMEELWQEIFDALAVNSKEHRVLLSEPLNNDEKHRRDTTEIMFETFNVPAMYLAPSSVLALYSSGRINGIVYTSGSTFETTYAVPILDGHIVRFAYGRIPVGGDTFDHTLKNSLAERYSLIQYVNDSAIRKIKESTCYVAQDYESELHLHNSIDYTLPDGQVITLGEERFRCAEGNFNPFMLDVESEGIHTLINNTIMKCDEVSRKSLFANIVLDGGCTMFTGLAERLQNEMENISPPQTRVKVYASPRRTEAVWRGGTLLACYPTFKKWVTKDEYSESGHRIMHNKCF</sequence>
<dbReference type="InterPro" id="IPR043129">
    <property type="entry name" value="ATPase_NBD"/>
</dbReference>
<organism evidence="2 3">
    <name type="scientific">Aquatica leii</name>
    <dbReference type="NCBI Taxonomy" id="1421715"/>
    <lineage>
        <taxon>Eukaryota</taxon>
        <taxon>Metazoa</taxon>
        <taxon>Ecdysozoa</taxon>
        <taxon>Arthropoda</taxon>
        <taxon>Hexapoda</taxon>
        <taxon>Insecta</taxon>
        <taxon>Pterygota</taxon>
        <taxon>Neoptera</taxon>
        <taxon>Endopterygota</taxon>
        <taxon>Coleoptera</taxon>
        <taxon>Polyphaga</taxon>
        <taxon>Elateriformia</taxon>
        <taxon>Elateroidea</taxon>
        <taxon>Lampyridae</taxon>
        <taxon>Luciolinae</taxon>
        <taxon>Aquatica</taxon>
    </lineage>
</organism>
<name>A0AAN7SCK1_9COLE</name>
<dbReference type="PRINTS" id="PR00190">
    <property type="entry name" value="ACTIN"/>
</dbReference>
<keyword evidence="3" id="KW-1185">Reference proteome</keyword>
<dbReference type="Gene3D" id="3.30.420.40">
    <property type="match status" value="2"/>
</dbReference>
<dbReference type="Proteomes" id="UP001353858">
    <property type="component" value="Unassembled WGS sequence"/>
</dbReference>
<evidence type="ECO:0000313" key="2">
    <source>
        <dbReference type="EMBL" id="KAK4874457.1"/>
    </source>
</evidence>